<evidence type="ECO:0000256" key="10">
    <source>
        <dbReference type="SAM" id="Coils"/>
    </source>
</evidence>
<feature type="domain" description="Tr-type G" evidence="12">
    <location>
        <begin position="359"/>
        <end position="528"/>
    </location>
</feature>
<dbReference type="NCBIfam" id="TIGR00231">
    <property type="entry name" value="small_GTP"/>
    <property type="match status" value="1"/>
</dbReference>
<gene>
    <name evidence="8" type="primary">infB</name>
    <name evidence="13" type="ORF">ELD05_05800</name>
</gene>
<protein>
    <recommendedName>
        <fullName evidence="2 8">Translation initiation factor IF-2</fullName>
    </recommendedName>
</protein>
<dbReference type="Gene3D" id="3.40.50.300">
    <property type="entry name" value="P-loop containing nucleotide triphosphate hydrolases"/>
    <property type="match status" value="1"/>
</dbReference>
<dbReference type="CDD" id="cd03702">
    <property type="entry name" value="IF2_mtIF2_II"/>
    <property type="match status" value="1"/>
</dbReference>
<dbReference type="InterPro" id="IPR000795">
    <property type="entry name" value="T_Tr_GTP-bd_dom"/>
</dbReference>
<dbReference type="FunFam" id="2.40.30.10:FF:000007">
    <property type="entry name" value="Translation initiation factor IF-2"/>
    <property type="match status" value="1"/>
</dbReference>
<evidence type="ECO:0000313" key="14">
    <source>
        <dbReference type="Proteomes" id="UP000282930"/>
    </source>
</evidence>
<dbReference type="InterPro" id="IPR053905">
    <property type="entry name" value="EF-G-like_DII"/>
</dbReference>
<dbReference type="SUPFAM" id="SSF52540">
    <property type="entry name" value="P-loop containing nucleoside triphosphate hydrolases"/>
    <property type="match status" value="1"/>
</dbReference>
<evidence type="ECO:0000256" key="1">
    <source>
        <dbReference type="ARBA" id="ARBA00007733"/>
    </source>
</evidence>
<dbReference type="CDD" id="cd01887">
    <property type="entry name" value="IF2_eIF5B"/>
    <property type="match status" value="1"/>
</dbReference>
<sequence length="856" mass="96762">MTNKLRIYEFAKLLEIQNKDLMDILNKLNIEHKNHMSALEENDINLVLEYILQEKEKEHAEKRRERLPSHKEGRSGERHTKTHDEKKHIRHGEKPSHPYDKRVEQKVPQKSQQEVRQKLDRERREKHQEAIPRESGKKFEGKEKKATVHDQKVVEIFPQQEPEKRQTAKPKYEVTKEQKIEKRYQDKAAAKQKAEKATKHKKQLFHVDELTQEEVTVDREELEKIDKEVEDTLLEEEYLQEKHVRRGKKEKLKKKSKEQKEVLKLQTKTLQEEKKEEIVKIPEKITVGEFANLIGKPAAEVIKKLIMLGVMANINQEIDFDVASLIAEDYGFKVEKEIIKSEEEILLEDQEDPPESLQPRPPVVVVMGHVDHGKTSLLDAIRKTNVTEKEAGGITQHIGASVVEVNGRKITFLDTPGHEAFTAMRARGAQVTDIAVLVVAADDGVMPQTVEAINHAKAANVTIIVAINKIDKPEANPERVKQQLSEYGLIPEEWGGDTVFVNVSAKKKIGIDHLLEMILLVADLLELKANPNRPARGRVIEAKLDKGRGPVATVLVQKGTLKVGDYVVVGNTWGKVRAMIDDKGQRIKEAGPSMPVEILGLEDVPTAGDELVCVKDEKTAKTVAQIRQERLKEEKMQQSKISLDELFERIQKGQLKELRVIIKADVQGSVEALKSAIERLSNDEVTVKVIHAAVGAITESDVTLASASDAIIIGFNVRPEVGAMSLAEKEKVDIRMYRIIYDVINDIEAAMKGLLEPVYREVIIGHAEVRQIFKSSSVGTIAGCYVLDGKIARTSNARIIRDGVIVYEGKLASLKRFKDDVREVAAGYECGMTFEKFNDIKEGDIVEAYEMQKVES</sequence>
<keyword evidence="3 8" id="KW-0396">Initiation factor</keyword>
<dbReference type="InterPro" id="IPR044145">
    <property type="entry name" value="IF2_II"/>
</dbReference>
<evidence type="ECO:0000313" key="13">
    <source>
        <dbReference type="EMBL" id="AZT90188.1"/>
    </source>
</evidence>
<accession>A0A3T0D598</accession>
<dbReference type="Gene3D" id="2.40.30.10">
    <property type="entry name" value="Translation factors"/>
    <property type="match status" value="2"/>
</dbReference>
<dbReference type="InterPro" id="IPR036925">
    <property type="entry name" value="TIF_IF2_dom3_sf"/>
</dbReference>
<dbReference type="InterPro" id="IPR006847">
    <property type="entry name" value="IF2_N"/>
</dbReference>
<dbReference type="GO" id="GO:0005525">
    <property type="term" value="F:GTP binding"/>
    <property type="evidence" value="ECO:0007669"/>
    <property type="project" value="UniProtKB-KW"/>
</dbReference>
<feature type="coiled-coil region" evidence="10">
    <location>
        <begin position="11"/>
        <end position="42"/>
    </location>
</feature>
<dbReference type="Pfam" id="PF11987">
    <property type="entry name" value="IF-2"/>
    <property type="match status" value="1"/>
</dbReference>
<keyword evidence="5 8" id="KW-0648">Protein biosynthesis</keyword>
<feature type="binding site" evidence="8">
    <location>
        <begin position="468"/>
        <end position="471"/>
    </location>
    <ligand>
        <name>GTP</name>
        <dbReference type="ChEBI" id="CHEBI:37565"/>
    </ligand>
</feature>
<dbReference type="Pfam" id="PF22042">
    <property type="entry name" value="EF-G_D2"/>
    <property type="match status" value="1"/>
</dbReference>
<feature type="region of interest" description="G-domain" evidence="8">
    <location>
        <begin position="362"/>
        <end position="510"/>
    </location>
</feature>
<dbReference type="Pfam" id="PF00009">
    <property type="entry name" value="GTP_EFTU"/>
    <property type="match status" value="1"/>
</dbReference>
<dbReference type="EMBL" id="CP034791">
    <property type="protein sequence ID" value="AZT90188.1"/>
    <property type="molecule type" value="Genomic_DNA"/>
</dbReference>
<dbReference type="Pfam" id="PF04760">
    <property type="entry name" value="IF2_N"/>
    <property type="match status" value="2"/>
</dbReference>
<dbReference type="SUPFAM" id="SSF52156">
    <property type="entry name" value="Initiation factor IF2/eIF5b, domain 3"/>
    <property type="match status" value="1"/>
</dbReference>
<comment type="subcellular location">
    <subcellularLocation>
        <location evidence="8">Cytoplasm</location>
    </subcellularLocation>
</comment>
<dbReference type="PANTHER" id="PTHR43381:SF5">
    <property type="entry name" value="TR-TYPE G DOMAIN-CONTAINING PROTEIN"/>
    <property type="match status" value="1"/>
</dbReference>
<keyword evidence="14" id="KW-1185">Reference proteome</keyword>
<keyword evidence="4 8" id="KW-0547">Nucleotide-binding</keyword>
<dbReference type="InterPro" id="IPR000178">
    <property type="entry name" value="TF_IF2_bacterial-like"/>
</dbReference>
<feature type="binding site" evidence="8">
    <location>
        <begin position="368"/>
        <end position="375"/>
    </location>
    <ligand>
        <name>GTP</name>
        <dbReference type="ChEBI" id="CHEBI:37565"/>
    </ligand>
</feature>
<dbReference type="GO" id="GO:0003743">
    <property type="term" value="F:translation initiation factor activity"/>
    <property type="evidence" value="ECO:0007669"/>
    <property type="project" value="UniProtKB-UniRule"/>
</dbReference>
<evidence type="ECO:0000259" key="12">
    <source>
        <dbReference type="PROSITE" id="PS51722"/>
    </source>
</evidence>
<dbReference type="PROSITE" id="PS01176">
    <property type="entry name" value="IF2"/>
    <property type="match status" value="1"/>
</dbReference>
<dbReference type="Gene3D" id="3.40.50.10050">
    <property type="entry name" value="Translation initiation factor IF- 2, domain 3"/>
    <property type="match status" value="1"/>
</dbReference>
<dbReference type="InterPro" id="IPR015760">
    <property type="entry name" value="TIF_IF2"/>
</dbReference>
<dbReference type="KEGG" id="ccha:ELD05_05800"/>
<feature type="region of interest" description="Disordered" evidence="11">
    <location>
        <begin position="58"/>
        <end position="147"/>
    </location>
</feature>
<evidence type="ECO:0000256" key="5">
    <source>
        <dbReference type="ARBA" id="ARBA00022917"/>
    </source>
</evidence>
<keyword evidence="8" id="KW-0963">Cytoplasm</keyword>
<evidence type="ECO:0000256" key="3">
    <source>
        <dbReference type="ARBA" id="ARBA00022540"/>
    </source>
</evidence>
<dbReference type="FunFam" id="3.40.50.10050:FF:000001">
    <property type="entry name" value="Translation initiation factor IF-2"/>
    <property type="match status" value="1"/>
</dbReference>
<evidence type="ECO:0000256" key="4">
    <source>
        <dbReference type="ARBA" id="ARBA00022741"/>
    </source>
</evidence>
<evidence type="ECO:0000256" key="9">
    <source>
        <dbReference type="RuleBase" id="RU000644"/>
    </source>
</evidence>
<dbReference type="Proteomes" id="UP000282930">
    <property type="component" value="Chromosome"/>
</dbReference>
<evidence type="ECO:0000256" key="7">
    <source>
        <dbReference type="ARBA" id="ARBA00025162"/>
    </source>
</evidence>
<dbReference type="InterPro" id="IPR027417">
    <property type="entry name" value="P-loop_NTPase"/>
</dbReference>
<evidence type="ECO:0000256" key="6">
    <source>
        <dbReference type="ARBA" id="ARBA00023134"/>
    </source>
</evidence>
<dbReference type="RefSeq" id="WP_127351681.1">
    <property type="nucleotide sequence ID" value="NZ_CP034791.1"/>
</dbReference>
<feature type="binding site" evidence="8">
    <location>
        <begin position="414"/>
        <end position="418"/>
    </location>
    <ligand>
        <name>GTP</name>
        <dbReference type="ChEBI" id="CHEBI:37565"/>
    </ligand>
</feature>
<dbReference type="NCBIfam" id="TIGR00487">
    <property type="entry name" value="IF-2"/>
    <property type="match status" value="1"/>
</dbReference>
<dbReference type="AlphaFoldDB" id="A0A3T0D598"/>
<comment type="similarity">
    <text evidence="1 8 9">Belongs to the TRAFAC class translation factor GTPase superfamily. Classic translation factor GTPase family. IF-2 subfamily.</text>
</comment>
<dbReference type="SUPFAM" id="SSF50447">
    <property type="entry name" value="Translation proteins"/>
    <property type="match status" value="2"/>
</dbReference>
<keyword evidence="6 8" id="KW-0342">GTP-binding</keyword>
<dbReference type="GO" id="GO:0005829">
    <property type="term" value="C:cytosol"/>
    <property type="evidence" value="ECO:0007669"/>
    <property type="project" value="TreeGrafter"/>
</dbReference>
<dbReference type="InterPro" id="IPR005225">
    <property type="entry name" value="Small_GTP-bd"/>
</dbReference>
<evidence type="ECO:0000256" key="11">
    <source>
        <dbReference type="SAM" id="MobiDB-lite"/>
    </source>
</evidence>
<organism evidence="13 14">
    <name type="scientific">Caldicellulosiruptor changbaiensis</name>
    <dbReference type="NCBI Taxonomy" id="1222016"/>
    <lineage>
        <taxon>Bacteria</taxon>
        <taxon>Bacillati</taxon>
        <taxon>Bacillota</taxon>
        <taxon>Bacillota incertae sedis</taxon>
        <taxon>Caldicellulosiruptorales</taxon>
        <taxon>Caldicellulosiruptoraceae</taxon>
        <taxon>Caldicellulosiruptor</taxon>
    </lineage>
</organism>
<comment type="function">
    <text evidence="7 8 9">One of the essential components for the initiation of protein synthesis. Protects formylmethionyl-tRNA from spontaneous hydrolysis and promotes its binding to the 30S ribosomal subunits. Also involved in the hydrolysis of GTP during the formation of the 70S ribosomal complex.</text>
</comment>
<reference evidence="13 14" key="1">
    <citation type="submission" date="2018-12" db="EMBL/GenBank/DDBJ databases">
        <title>Genome sequence from the cellulolytic species, Caldicellulosiruptor changbaiensis.</title>
        <authorList>
            <person name="Blumer-Schuette S.E."/>
            <person name="Mendoza C."/>
        </authorList>
    </citation>
    <scope>NUCLEOTIDE SEQUENCE [LARGE SCALE GENOMIC DNA]</scope>
    <source>
        <strain evidence="13 14">CBS-Z</strain>
    </source>
</reference>
<dbReference type="FunFam" id="2.40.30.10:FF:000008">
    <property type="entry name" value="Translation initiation factor IF-2"/>
    <property type="match status" value="1"/>
</dbReference>
<proteinExistence type="inferred from homology"/>
<dbReference type="PANTHER" id="PTHR43381">
    <property type="entry name" value="TRANSLATION INITIATION FACTOR IF-2-RELATED"/>
    <property type="match status" value="1"/>
</dbReference>
<evidence type="ECO:0000256" key="2">
    <source>
        <dbReference type="ARBA" id="ARBA00020675"/>
    </source>
</evidence>
<dbReference type="InterPro" id="IPR023115">
    <property type="entry name" value="TIF_IF2_dom3"/>
</dbReference>
<dbReference type="PROSITE" id="PS51722">
    <property type="entry name" value="G_TR_2"/>
    <property type="match status" value="1"/>
</dbReference>
<name>A0A3T0D598_9FIRM</name>
<dbReference type="Gene3D" id="1.10.10.2480">
    <property type="match status" value="1"/>
</dbReference>
<evidence type="ECO:0000256" key="8">
    <source>
        <dbReference type="HAMAP-Rule" id="MF_00100"/>
    </source>
</evidence>
<dbReference type="GO" id="GO:0003924">
    <property type="term" value="F:GTPase activity"/>
    <property type="evidence" value="ECO:0007669"/>
    <property type="project" value="UniProtKB-UniRule"/>
</dbReference>
<dbReference type="HAMAP" id="MF_00100_B">
    <property type="entry name" value="IF_2_B"/>
    <property type="match status" value="1"/>
</dbReference>
<dbReference type="CDD" id="cd03692">
    <property type="entry name" value="mtIF2_IVc"/>
    <property type="match status" value="1"/>
</dbReference>
<dbReference type="FunFam" id="3.40.50.300:FF:000019">
    <property type="entry name" value="Translation initiation factor IF-2"/>
    <property type="match status" value="1"/>
</dbReference>
<dbReference type="InterPro" id="IPR009000">
    <property type="entry name" value="Transl_B-barrel_sf"/>
</dbReference>
<keyword evidence="10" id="KW-0175">Coiled coil</keyword>